<reference evidence="2" key="1">
    <citation type="journal article" date="2019" name="Int. J. Syst. Evol. Microbiol.">
        <title>The Global Catalogue of Microorganisms (GCM) 10K type strain sequencing project: providing services to taxonomists for standard genome sequencing and annotation.</title>
        <authorList>
            <consortium name="The Broad Institute Genomics Platform"/>
            <consortium name="The Broad Institute Genome Sequencing Center for Infectious Disease"/>
            <person name="Wu L."/>
            <person name="Ma J."/>
        </authorList>
    </citation>
    <scope>NUCLEOTIDE SEQUENCE [LARGE SCALE GENOMIC DNA]</scope>
    <source>
        <strain evidence="2">JCM 16117</strain>
    </source>
</reference>
<organism evidence="1 2">
    <name type="scientific">Herbiconiux moechotypicola</name>
    <dbReference type="NCBI Taxonomy" id="637393"/>
    <lineage>
        <taxon>Bacteria</taxon>
        <taxon>Bacillati</taxon>
        <taxon>Actinomycetota</taxon>
        <taxon>Actinomycetes</taxon>
        <taxon>Micrococcales</taxon>
        <taxon>Microbacteriaceae</taxon>
        <taxon>Herbiconiux</taxon>
    </lineage>
</organism>
<dbReference type="SUPFAM" id="SSF89360">
    <property type="entry name" value="HesB-like domain"/>
    <property type="match status" value="1"/>
</dbReference>
<dbReference type="InterPro" id="IPR035903">
    <property type="entry name" value="HesB-like_dom_sf"/>
</dbReference>
<evidence type="ECO:0008006" key="3">
    <source>
        <dbReference type="Google" id="ProtNLM"/>
    </source>
</evidence>
<evidence type="ECO:0000313" key="2">
    <source>
        <dbReference type="Proteomes" id="UP001500929"/>
    </source>
</evidence>
<name>A0ABP5QUM8_9MICO</name>
<proteinExistence type="predicted"/>
<gene>
    <name evidence="1" type="ORF">GCM10009851_32480</name>
</gene>
<keyword evidence="2" id="KW-1185">Reference proteome</keyword>
<sequence length="100" mass="10460">MLTLTENAGTVVKTLADRTIVSLGDTPGASEVGLRISTAEKGDSFDVAVAPRPEPTDQVVESEGARVYLEDIVAPVLDDTILDANVDDHGAVHFSLARVG</sequence>
<dbReference type="EMBL" id="BAAAQY010000011">
    <property type="protein sequence ID" value="GAA2244725.1"/>
    <property type="molecule type" value="Genomic_DNA"/>
</dbReference>
<accession>A0ABP5QUM8</accession>
<dbReference type="Proteomes" id="UP001500929">
    <property type="component" value="Unassembled WGS sequence"/>
</dbReference>
<protein>
    <recommendedName>
        <fullName evidence="3">Fe-S cluster assembly protein HesB</fullName>
    </recommendedName>
</protein>
<comment type="caution">
    <text evidence="1">The sequence shown here is derived from an EMBL/GenBank/DDBJ whole genome shotgun (WGS) entry which is preliminary data.</text>
</comment>
<dbReference type="Gene3D" id="2.60.300.12">
    <property type="entry name" value="HesB-like domain"/>
    <property type="match status" value="1"/>
</dbReference>
<evidence type="ECO:0000313" key="1">
    <source>
        <dbReference type="EMBL" id="GAA2244725.1"/>
    </source>
</evidence>
<dbReference type="RefSeq" id="WP_259480685.1">
    <property type="nucleotide sequence ID" value="NZ_BAAAQY010000011.1"/>
</dbReference>